<evidence type="ECO:0000313" key="4">
    <source>
        <dbReference type="Proteomes" id="UP000691718"/>
    </source>
</evidence>
<protein>
    <submittedName>
        <fullName evidence="3">(apollo) hypothetical protein</fullName>
    </submittedName>
</protein>
<reference evidence="3" key="1">
    <citation type="submission" date="2021-04" db="EMBL/GenBank/DDBJ databases">
        <authorList>
            <person name="Tunstrom K."/>
        </authorList>
    </citation>
    <scope>NUCLEOTIDE SEQUENCE</scope>
</reference>
<dbReference type="InterPro" id="IPR011722">
    <property type="entry name" value="Hemimethylated_DNA-bd_dom"/>
</dbReference>
<organism evidence="3 4">
    <name type="scientific">Parnassius apollo</name>
    <name type="common">Apollo butterfly</name>
    <name type="synonym">Papilio apollo</name>
    <dbReference type="NCBI Taxonomy" id="110799"/>
    <lineage>
        <taxon>Eukaryota</taxon>
        <taxon>Metazoa</taxon>
        <taxon>Ecdysozoa</taxon>
        <taxon>Arthropoda</taxon>
        <taxon>Hexapoda</taxon>
        <taxon>Insecta</taxon>
        <taxon>Pterygota</taxon>
        <taxon>Neoptera</taxon>
        <taxon>Endopterygota</taxon>
        <taxon>Lepidoptera</taxon>
        <taxon>Glossata</taxon>
        <taxon>Ditrysia</taxon>
        <taxon>Papilionoidea</taxon>
        <taxon>Papilionidae</taxon>
        <taxon>Parnassiinae</taxon>
        <taxon>Parnassini</taxon>
        <taxon>Parnassius</taxon>
        <taxon>Parnassius</taxon>
    </lineage>
</organism>
<gene>
    <name evidence="3" type="ORF">PAPOLLO_LOCUS10168</name>
</gene>
<dbReference type="PANTHER" id="PTHR31350:SF21">
    <property type="entry name" value="F-BOX ONLY PROTEIN 21"/>
    <property type="match status" value="1"/>
</dbReference>
<dbReference type="GO" id="GO:0003677">
    <property type="term" value="F:DNA binding"/>
    <property type="evidence" value="ECO:0007669"/>
    <property type="project" value="InterPro"/>
</dbReference>
<feature type="domain" description="Hemimethylated DNA-binding" evidence="2">
    <location>
        <begin position="475"/>
        <end position="572"/>
    </location>
</feature>
<dbReference type="EMBL" id="CAJQZP010000723">
    <property type="protein sequence ID" value="CAG4981090.1"/>
    <property type="molecule type" value="Genomic_DNA"/>
</dbReference>
<dbReference type="SMART" id="SM00992">
    <property type="entry name" value="YccV-like"/>
    <property type="match status" value="1"/>
</dbReference>
<dbReference type="InterPro" id="IPR032698">
    <property type="entry name" value="SirB1_N"/>
</dbReference>
<accession>A0A8S3WU03</accession>
<dbReference type="Proteomes" id="UP000691718">
    <property type="component" value="Unassembled WGS sequence"/>
</dbReference>
<dbReference type="Pfam" id="PF08755">
    <property type="entry name" value="YccV-like"/>
    <property type="match status" value="1"/>
</dbReference>
<name>A0A8S3WU03_PARAO</name>
<dbReference type="Pfam" id="PF13369">
    <property type="entry name" value="Transglut_core2"/>
    <property type="match status" value="1"/>
</dbReference>
<evidence type="ECO:0000256" key="1">
    <source>
        <dbReference type="SAM" id="MobiDB-lite"/>
    </source>
</evidence>
<comment type="caution">
    <text evidence="3">The sequence shown here is derived from an EMBL/GenBank/DDBJ whole genome shotgun (WGS) entry which is preliminary data.</text>
</comment>
<dbReference type="OrthoDB" id="28868at2759"/>
<evidence type="ECO:0000259" key="2">
    <source>
        <dbReference type="SMART" id="SM00992"/>
    </source>
</evidence>
<dbReference type="PANTHER" id="PTHR31350">
    <property type="entry name" value="SI:DKEY-261L7.2"/>
    <property type="match status" value="1"/>
</dbReference>
<keyword evidence="4" id="KW-1185">Reference proteome</keyword>
<proteinExistence type="predicted"/>
<dbReference type="AlphaFoldDB" id="A0A8S3WU03"/>
<feature type="region of interest" description="Disordered" evidence="1">
    <location>
        <begin position="254"/>
        <end position="280"/>
    </location>
</feature>
<dbReference type="NCBIfam" id="TIGR02097">
    <property type="entry name" value="yccV"/>
    <property type="match status" value="1"/>
</dbReference>
<sequence length="596" mass="69362">MNFGSLCKRFNELINTNHVVWKHKFKFMYPVIFEVAEKFSDGNWLNDFKDFMKHKQLVYRELITMSPKHYWKIDDITPQDVSYFFEIASTNSRSYYYTIYILQDIIRKGNKVLNNFQSKKPYTLTEIHYAKSVVRCLIHCYMAVKWVKAQISHELPPEIVINYFLQWIDTVNLHLNEDVEDQLQHLANKVKIHLDKMHSDQLVKSNDKRYTPGQIFIAVSQVLFHQRHMALTTIANLDTLDIVKIVREKNVNDSIEDESDSSSSSSSQSGKPALKRRNSKEDPDFEDLINQVWAHKYGNQIVVFAIFQAVAKRCGAECELIVFSNHLFLEWRSDESEPNAQVFTINVATGELEPKRRCPFAQSNQNARYKYSADSLLQCLHSSFLKTMGAIKSWMTQNASDLLGFLGGNNSIHSQYDIFYKYLFRLIDMAGLNSNLNLKNLTERELQIISMLVHVSTGATNKAVKISKVKKHHSGVLFAVGMICYHKEHEYVCIIRGWDLTCGPEWRASIPKKDLSFGHKQPFYHVLAADQSDRYVAQENLIALTHPTRLYHLEEFVAKEFLHFDGFSYVLNDEKRLEYPDEDPIVEVFRRRSHVA</sequence>
<evidence type="ECO:0000313" key="3">
    <source>
        <dbReference type="EMBL" id="CAG4981090.1"/>
    </source>
</evidence>